<feature type="compositionally biased region" description="Polar residues" evidence="4">
    <location>
        <begin position="301"/>
        <end position="315"/>
    </location>
</feature>
<dbReference type="Proteomes" id="UP001219525">
    <property type="component" value="Unassembled WGS sequence"/>
</dbReference>
<sequence length="343" mass="37122">MLTAGANGCPSSSDTNWTTIFAAGLGGSGSGSGTPWYTLTRLGGGSKVAIFSSQALDSATPISTEDHLSYPTLSDEDILEASTSKIQQPRQTLQDRLYVGNLHPGVDEYSLLQIFSKFGKVTKFDFLFHKTGLLKGKPRGYAFVEYGSKDDALKAMSAVHDKLLRGRKLVVTFAQQAPIDPGLGPSSLKRKAMTESGRPTTLSMIKSGMGNRHEGMEDKIAMMEAKLRQMERSKSNPNDHGSLPYHASLPPKPLPSNSTLTRETSSFRTTQNEPQRMRKPAPALPSLPLIPQPAFEFHNSKGLSGTSRPANSASRKNAAFVGVKLKKAKEKDEAVSRPTDDAR</sequence>
<dbReference type="InterPro" id="IPR039157">
    <property type="entry name" value="RBM18_RRM"/>
</dbReference>
<keyword evidence="7" id="KW-1185">Reference proteome</keyword>
<evidence type="ECO:0000259" key="5">
    <source>
        <dbReference type="PROSITE" id="PS50102"/>
    </source>
</evidence>
<feature type="compositionally biased region" description="Pro residues" evidence="4">
    <location>
        <begin position="282"/>
        <end position="291"/>
    </location>
</feature>
<dbReference type="AlphaFoldDB" id="A0AAD6Y5P4"/>
<accession>A0AAD6Y5P4</accession>
<dbReference type="InterPro" id="IPR000504">
    <property type="entry name" value="RRM_dom"/>
</dbReference>
<feature type="region of interest" description="Disordered" evidence="4">
    <location>
        <begin position="182"/>
        <end position="211"/>
    </location>
</feature>
<evidence type="ECO:0000256" key="3">
    <source>
        <dbReference type="PROSITE-ProRule" id="PRU00176"/>
    </source>
</evidence>
<dbReference type="Gene3D" id="3.30.70.330">
    <property type="match status" value="1"/>
</dbReference>
<organism evidence="6 7">
    <name type="scientific">Mycena pura</name>
    <dbReference type="NCBI Taxonomy" id="153505"/>
    <lineage>
        <taxon>Eukaryota</taxon>
        <taxon>Fungi</taxon>
        <taxon>Dikarya</taxon>
        <taxon>Basidiomycota</taxon>
        <taxon>Agaricomycotina</taxon>
        <taxon>Agaricomycetes</taxon>
        <taxon>Agaricomycetidae</taxon>
        <taxon>Agaricales</taxon>
        <taxon>Marasmiineae</taxon>
        <taxon>Mycenaceae</taxon>
        <taxon>Mycena</taxon>
    </lineage>
</organism>
<evidence type="ECO:0000313" key="7">
    <source>
        <dbReference type="Proteomes" id="UP001219525"/>
    </source>
</evidence>
<gene>
    <name evidence="6" type="ORF">GGX14DRAFT_652921</name>
</gene>
<dbReference type="InterPro" id="IPR035979">
    <property type="entry name" value="RBD_domain_sf"/>
</dbReference>
<evidence type="ECO:0000256" key="4">
    <source>
        <dbReference type="SAM" id="MobiDB-lite"/>
    </source>
</evidence>
<comment type="caution">
    <text evidence="6">The sequence shown here is derived from an EMBL/GenBank/DDBJ whole genome shotgun (WGS) entry which is preliminary data.</text>
</comment>
<dbReference type="SUPFAM" id="SSF54928">
    <property type="entry name" value="RNA-binding domain, RBD"/>
    <property type="match status" value="1"/>
</dbReference>
<name>A0AAD6Y5P4_9AGAR</name>
<dbReference type="Pfam" id="PF00076">
    <property type="entry name" value="RRM_1"/>
    <property type="match status" value="1"/>
</dbReference>
<dbReference type="PANTHER" id="PTHR48038:SF1">
    <property type="entry name" value="RIBONUCLEOPROTEIN RB97D"/>
    <property type="match status" value="1"/>
</dbReference>
<dbReference type="GO" id="GO:0003723">
    <property type="term" value="F:RNA binding"/>
    <property type="evidence" value="ECO:0007669"/>
    <property type="project" value="UniProtKB-UniRule"/>
</dbReference>
<dbReference type="SMART" id="SM00360">
    <property type="entry name" value="RRM"/>
    <property type="match status" value="1"/>
</dbReference>
<evidence type="ECO:0000256" key="1">
    <source>
        <dbReference type="ARBA" id="ARBA00021141"/>
    </source>
</evidence>
<reference evidence="6" key="1">
    <citation type="submission" date="2023-03" db="EMBL/GenBank/DDBJ databases">
        <title>Massive genome expansion in bonnet fungi (Mycena s.s.) driven by repeated elements and novel gene families across ecological guilds.</title>
        <authorList>
            <consortium name="Lawrence Berkeley National Laboratory"/>
            <person name="Harder C.B."/>
            <person name="Miyauchi S."/>
            <person name="Viragh M."/>
            <person name="Kuo A."/>
            <person name="Thoen E."/>
            <person name="Andreopoulos B."/>
            <person name="Lu D."/>
            <person name="Skrede I."/>
            <person name="Drula E."/>
            <person name="Henrissat B."/>
            <person name="Morin E."/>
            <person name="Kohler A."/>
            <person name="Barry K."/>
            <person name="LaButti K."/>
            <person name="Morin E."/>
            <person name="Salamov A."/>
            <person name="Lipzen A."/>
            <person name="Mereny Z."/>
            <person name="Hegedus B."/>
            <person name="Baldrian P."/>
            <person name="Stursova M."/>
            <person name="Weitz H."/>
            <person name="Taylor A."/>
            <person name="Grigoriev I.V."/>
            <person name="Nagy L.G."/>
            <person name="Martin F."/>
            <person name="Kauserud H."/>
        </authorList>
    </citation>
    <scope>NUCLEOTIDE SEQUENCE</scope>
    <source>
        <strain evidence="6">9144</strain>
    </source>
</reference>
<proteinExistence type="predicted"/>
<feature type="region of interest" description="Disordered" evidence="4">
    <location>
        <begin position="229"/>
        <end position="318"/>
    </location>
</feature>
<dbReference type="CDD" id="cd12355">
    <property type="entry name" value="RRM_RBM18"/>
    <property type="match status" value="1"/>
</dbReference>
<dbReference type="SMART" id="SM00361">
    <property type="entry name" value="RRM_1"/>
    <property type="match status" value="1"/>
</dbReference>
<dbReference type="InterPro" id="IPR003954">
    <property type="entry name" value="RRM_euk-type"/>
</dbReference>
<dbReference type="InterPro" id="IPR012677">
    <property type="entry name" value="Nucleotide-bd_a/b_plait_sf"/>
</dbReference>
<keyword evidence="3" id="KW-0694">RNA-binding</keyword>
<dbReference type="EMBL" id="JARJCW010000053">
    <property type="protein sequence ID" value="KAJ7202807.1"/>
    <property type="molecule type" value="Genomic_DNA"/>
</dbReference>
<evidence type="ECO:0000313" key="6">
    <source>
        <dbReference type="EMBL" id="KAJ7202807.1"/>
    </source>
</evidence>
<dbReference type="PANTHER" id="PTHR48038">
    <property type="entry name" value="RIBONUCLEOPROTEIN RB97D"/>
    <property type="match status" value="1"/>
</dbReference>
<feature type="domain" description="RRM" evidence="5">
    <location>
        <begin position="95"/>
        <end position="176"/>
    </location>
</feature>
<feature type="compositionally biased region" description="Polar residues" evidence="4">
    <location>
        <begin position="255"/>
        <end position="274"/>
    </location>
</feature>
<dbReference type="PROSITE" id="PS50102">
    <property type="entry name" value="RRM"/>
    <property type="match status" value="1"/>
</dbReference>
<evidence type="ECO:0000256" key="2">
    <source>
        <dbReference type="ARBA" id="ARBA00030780"/>
    </source>
</evidence>
<protein>
    <recommendedName>
        <fullName evidence="1">Probable RNA-binding protein 18</fullName>
    </recommendedName>
    <alternativeName>
        <fullName evidence="2">RNA-binding motif protein 18</fullName>
    </alternativeName>
</protein>